<dbReference type="RefSeq" id="WP_276095990.1">
    <property type="nucleotide sequence ID" value="NZ_JARJBC010000022.1"/>
</dbReference>
<gene>
    <name evidence="1" type="ORF">P3G67_28130</name>
</gene>
<organism evidence="1 2">
    <name type="scientific">Streptomyces silvisoli</name>
    <dbReference type="NCBI Taxonomy" id="3034235"/>
    <lineage>
        <taxon>Bacteria</taxon>
        <taxon>Bacillati</taxon>
        <taxon>Actinomycetota</taxon>
        <taxon>Actinomycetes</taxon>
        <taxon>Kitasatosporales</taxon>
        <taxon>Streptomycetaceae</taxon>
        <taxon>Streptomyces</taxon>
    </lineage>
</organism>
<dbReference type="Proteomes" id="UP001216579">
    <property type="component" value="Unassembled WGS sequence"/>
</dbReference>
<evidence type="ECO:0000313" key="2">
    <source>
        <dbReference type="Proteomes" id="UP001216579"/>
    </source>
</evidence>
<accession>A0ABT5ZT59</accession>
<proteinExistence type="predicted"/>
<protein>
    <submittedName>
        <fullName evidence="1">Uncharacterized protein</fullName>
    </submittedName>
</protein>
<name>A0ABT5ZT59_9ACTN</name>
<evidence type="ECO:0000313" key="1">
    <source>
        <dbReference type="EMBL" id="MDF3293015.1"/>
    </source>
</evidence>
<dbReference type="EMBL" id="JARJBC010000022">
    <property type="protein sequence ID" value="MDF3293015.1"/>
    <property type="molecule type" value="Genomic_DNA"/>
</dbReference>
<keyword evidence="2" id="KW-1185">Reference proteome</keyword>
<reference evidence="1 2" key="1">
    <citation type="submission" date="2023-03" db="EMBL/GenBank/DDBJ databases">
        <title>Draft genome sequence of Streptomyces sp. RB6PN23 isolated from peat swamp forest in Thailand.</title>
        <authorList>
            <person name="Klaysubun C."/>
            <person name="Duangmal K."/>
        </authorList>
    </citation>
    <scope>NUCLEOTIDE SEQUENCE [LARGE SCALE GENOMIC DNA]</scope>
    <source>
        <strain evidence="1 2">RB6PN23</strain>
    </source>
</reference>
<sequence>MLFDESGLLLTLPADNEEAIDLPGNEDGARWRRLRLHVRGRDETPIQVYAAHGDDVIEELLIQLWPATRNVEVRHKLTDQLGLPARTSHQPDPELVGSWPMLLNNQCRSFTLRIGVEEYEVLAWPAPYARTVAHRSGGTEGGPGP</sequence>
<comment type="caution">
    <text evidence="1">The sequence shown here is derived from an EMBL/GenBank/DDBJ whole genome shotgun (WGS) entry which is preliminary data.</text>
</comment>